<dbReference type="PROSITE" id="PS50198">
    <property type="entry name" value="PPIC_PPIASE_2"/>
    <property type="match status" value="1"/>
</dbReference>
<evidence type="ECO:0000256" key="7">
    <source>
        <dbReference type="ARBA" id="ARBA00023235"/>
    </source>
</evidence>
<dbReference type="InterPro" id="IPR046357">
    <property type="entry name" value="PPIase_dom_sf"/>
</dbReference>
<evidence type="ECO:0000256" key="5">
    <source>
        <dbReference type="ARBA" id="ARBA00022729"/>
    </source>
</evidence>
<evidence type="ECO:0000313" key="15">
    <source>
        <dbReference type="Proteomes" id="UP000198939"/>
    </source>
</evidence>
<sequence>MNLLREPLLHFVLGGALLFAGYAGLEREQTDASGLEPVRIGEGEVRWLKETWANQWLRAPSTQELQGLVADLVSEELLAREAREMGLDRNDTIVRRRLAQKLKFLVEDTSGLIEPKEAELRQFYETNAARFQSGARVSFTQIFFNPALRKDAFSDAKAALAELQAAGDTDLAATVGDRLLFDAEIRDADEQAVSSMFGPEFARAVFALRPGRWSEPVKSGYGLHLVSIADTSAAEHPLFEEVRDEVLQEWRREKEKDVNRDYLVRLREKYGVVLDASAKELLGADRVADAAKAP</sequence>
<comment type="catalytic activity">
    <reaction evidence="1">
        <text>[protein]-peptidylproline (omega=180) = [protein]-peptidylproline (omega=0)</text>
        <dbReference type="Rhea" id="RHEA:16237"/>
        <dbReference type="Rhea" id="RHEA-COMP:10747"/>
        <dbReference type="Rhea" id="RHEA-COMP:10748"/>
        <dbReference type="ChEBI" id="CHEBI:83833"/>
        <dbReference type="ChEBI" id="CHEBI:83834"/>
        <dbReference type="EC" id="5.2.1.8"/>
    </reaction>
</comment>
<dbReference type="OrthoDB" id="196786at2"/>
<dbReference type="EMBL" id="FOCV01000027">
    <property type="protein sequence ID" value="SEO86465.1"/>
    <property type="molecule type" value="Genomic_DNA"/>
</dbReference>
<protein>
    <recommendedName>
        <fullName evidence="4">Parvulin-like PPIase</fullName>
        <ecNumber evidence="3">5.2.1.8</ecNumber>
    </recommendedName>
    <alternativeName>
        <fullName evidence="8">Peptidyl-prolyl cis-trans isomerase plp</fullName>
    </alternativeName>
    <alternativeName>
        <fullName evidence="9">Rotamase plp</fullName>
    </alternativeName>
</protein>
<evidence type="ECO:0000256" key="10">
    <source>
        <dbReference type="PROSITE-ProRule" id="PRU00278"/>
    </source>
</evidence>
<evidence type="ECO:0000256" key="9">
    <source>
        <dbReference type="ARBA" id="ARBA00031484"/>
    </source>
</evidence>
<evidence type="ECO:0000313" key="13">
    <source>
        <dbReference type="EMBL" id="SEO86465.1"/>
    </source>
</evidence>
<keyword evidence="6 10" id="KW-0697">Rotamase</keyword>
<proteinExistence type="inferred from homology"/>
<dbReference type="AlphaFoldDB" id="A0A1H8T6J2"/>
<evidence type="ECO:0000313" key="12">
    <source>
        <dbReference type="EMBL" id="SEI14130.1"/>
    </source>
</evidence>
<name>A0A1H8T6J2_9HYPH</name>
<dbReference type="GO" id="GO:0003755">
    <property type="term" value="F:peptidyl-prolyl cis-trans isomerase activity"/>
    <property type="evidence" value="ECO:0007669"/>
    <property type="project" value="UniProtKB-KW"/>
</dbReference>
<evidence type="ECO:0000256" key="8">
    <source>
        <dbReference type="ARBA" id="ARBA00030642"/>
    </source>
</evidence>
<keyword evidence="15" id="KW-1185">Reference proteome</keyword>
<dbReference type="EC" id="5.2.1.8" evidence="3"/>
<dbReference type="Proteomes" id="UP000198939">
    <property type="component" value="Unassembled WGS sequence"/>
</dbReference>
<organism evidence="12 14">
    <name type="scientific">Rhizobium tibeticum</name>
    <dbReference type="NCBI Taxonomy" id="501024"/>
    <lineage>
        <taxon>Bacteria</taxon>
        <taxon>Pseudomonadati</taxon>
        <taxon>Pseudomonadota</taxon>
        <taxon>Alphaproteobacteria</taxon>
        <taxon>Hyphomicrobiales</taxon>
        <taxon>Rhizobiaceae</taxon>
        <taxon>Rhizobium/Agrobacterium group</taxon>
        <taxon>Rhizobium</taxon>
    </lineage>
</organism>
<dbReference type="SUPFAM" id="SSF54534">
    <property type="entry name" value="FKBP-like"/>
    <property type="match status" value="1"/>
</dbReference>
<dbReference type="PANTHER" id="PTHR47245">
    <property type="entry name" value="PEPTIDYLPROLYL ISOMERASE"/>
    <property type="match status" value="1"/>
</dbReference>
<feature type="domain" description="PpiC" evidence="11">
    <location>
        <begin position="115"/>
        <end position="230"/>
    </location>
</feature>
<dbReference type="Pfam" id="PF13145">
    <property type="entry name" value="Rotamase_2"/>
    <property type="match status" value="1"/>
</dbReference>
<evidence type="ECO:0000259" key="11">
    <source>
        <dbReference type="PROSITE" id="PS50198"/>
    </source>
</evidence>
<reference evidence="13 15" key="3">
    <citation type="submission" date="2016-10" db="EMBL/GenBank/DDBJ databases">
        <authorList>
            <person name="Varghese N."/>
            <person name="Submissions S."/>
        </authorList>
    </citation>
    <scope>NUCLEOTIDE SEQUENCE [LARGE SCALE GENOMIC DNA]</scope>
    <source>
        <strain evidence="13 15">CGMCC 1.7071</strain>
    </source>
</reference>
<evidence type="ECO:0000256" key="4">
    <source>
        <dbReference type="ARBA" id="ARBA00018370"/>
    </source>
</evidence>
<keyword evidence="5" id="KW-0732">Signal</keyword>
<comment type="similarity">
    <text evidence="2">Belongs to the PpiC/parvulin rotamase family.</text>
</comment>
<evidence type="ECO:0000256" key="6">
    <source>
        <dbReference type="ARBA" id="ARBA00023110"/>
    </source>
</evidence>
<dbReference type="Gene3D" id="1.10.4030.10">
    <property type="entry name" value="Porin chaperone SurA, peptide-binding domain"/>
    <property type="match status" value="1"/>
</dbReference>
<reference evidence="12" key="1">
    <citation type="submission" date="2016-10" db="EMBL/GenBank/DDBJ databases">
        <authorList>
            <person name="de Groot N.N."/>
        </authorList>
    </citation>
    <scope>NUCLEOTIDE SEQUENCE [LARGE SCALE GENOMIC DNA]</scope>
    <source>
        <strain evidence="12">CCBAU85039</strain>
    </source>
</reference>
<evidence type="ECO:0000313" key="14">
    <source>
        <dbReference type="Proteomes" id="UP000183063"/>
    </source>
</evidence>
<dbReference type="PANTHER" id="PTHR47245:SF1">
    <property type="entry name" value="FOLDASE PROTEIN PRSA"/>
    <property type="match status" value="1"/>
</dbReference>
<dbReference type="Gene3D" id="3.10.50.40">
    <property type="match status" value="1"/>
</dbReference>
<dbReference type="EMBL" id="FNXB01000036">
    <property type="protein sequence ID" value="SEI14130.1"/>
    <property type="molecule type" value="Genomic_DNA"/>
</dbReference>
<accession>A0A1H8T6J2</accession>
<evidence type="ECO:0000256" key="2">
    <source>
        <dbReference type="ARBA" id="ARBA00007656"/>
    </source>
</evidence>
<reference evidence="14" key="2">
    <citation type="submission" date="2016-10" db="EMBL/GenBank/DDBJ databases">
        <authorList>
            <person name="Wibberg D."/>
        </authorList>
    </citation>
    <scope>NUCLEOTIDE SEQUENCE [LARGE SCALE GENOMIC DNA]</scope>
</reference>
<dbReference type="InterPro" id="IPR050245">
    <property type="entry name" value="PrsA_foldase"/>
</dbReference>
<keyword evidence="7 10" id="KW-0413">Isomerase</keyword>
<dbReference type="RefSeq" id="WP_072379568.1">
    <property type="nucleotide sequence ID" value="NZ_FNXB01000036.1"/>
</dbReference>
<evidence type="ECO:0000256" key="1">
    <source>
        <dbReference type="ARBA" id="ARBA00000971"/>
    </source>
</evidence>
<dbReference type="STRING" id="501024.RTCCBAU85039_5035"/>
<dbReference type="InterPro" id="IPR000297">
    <property type="entry name" value="PPIase_PpiC"/>
</dbReference>
<evidence type="ECO:0000256" key="3">
    <source>
        <dbReference type="ARBA" id="ARBA00013194"/>
    </source>
</evidence>
<gene>
    <name evidence="12" type="ORF">RTCCBAU85039_5035</name>
    <name evidence="13" type="ORF">SAMN05216228_102773</name>
</gene>
<dbReference type="Proteomes" id="UP000183063">
    <property type="component" value="Unassembled WGS sequence"/>
</dbReference>